<dbReference type="InterPro" id="IPR045599">
    <property type="entry name" value="DUF6456"/>
</dbReference>
<reference evidence="3" key="1">
    <citation type="journal article" date="2015" name="Int. J. Syst. Evol. Microbiol.">
        <title>Rhizobium alvei sp. nov., isolated from a freshwater river.</title>
        <authorList>
            <person name="Sheu S.Y."/>
            <person name="Huang H.W."/>
            <person name="Young C.C."/>
            <person name="Chen W.M."/>
        </authorList>
    </citation>
    <scope>NUCLEOTIDE SEQUENCE</scope>
    <source>
        <strain evidence="3">TNR-22</strain>
    </source>
</reference>
<dbReference type="EMBL" id="JAUOZU010000001">
    <property type="protein sequence ID" value="MDO6962719.1"/>
    <property type="molecule type" value="Genomic_DNA"/>
</dbReference>
<comment type="caution">
    <text evidence="3">The sequence shown here is derived from an EMBL/GenBank/DDBJ whole genome shotgun (WGS) entry which is preliminary data.</text>
</comment>
<name>A0ABT8YGC5_9HYPH</name>
<evidence type="ECO:0000256" key="1">
    <source>
        <dbReference type="SAM" id="MobiDB-lite"/>
    </source>
</evidence>
<accession>A0ABT8YGC5</accession>
<organism evidence="3 4">
    <name type="scientific">Rhizobium alvei</name>
    <dbReference type="NCBI Taxonomy" id="1132659"/>
    <lineage>
        <taxon>Bacteria</taxon>
        <taxon>Pseudomonadati</taxon>
        <taxon>Pseudomonadota</taxon>
        <taxon>Alphaproteobacteria</taxon>
        <taxon>Hyphomicrobiales</taxon>
        <taxon>Rhizobiaceae</taxon>
        <taxon>Rhizobium/Agrobacterium group</taxon>
        <taxon>Rhizobium</taxon>
    </lineage>
</organism>
<proteinExistence type="predicted"/>
<feature type="region of interest" description="Disordered" evidence="1">
    <location>
        <begin position="247"/>
        <end position="269"/>
    </location>
</feature>
<evidence type="ECO:0000259" key="2">
    <source>
        <dbReference type="Pfam" id="PF20057"/>
    </source>
</evidence>
<dbReference type="RefSeq" id="WP_304374599.1">
    <property type="nucleotide sequence ID" value="NZ_JAUOZU010000001.1"/>
</dbReference>
<dbReference type="Pfam" id="PF20057">
    <property type="entry name" value="DUF6456"/>
    <property type="match status" value="1"/>
</dbReference>
<protein>
    <submittedName>
        <fullName evidence="3">DUF6456 domain-containing protein</fullName>
    </submittedName>
</protein>
<keyword evidence="4" id="KW-1185">Reference proteome</keyword>
<feature type="domain" description="DUF6456" evidence="2">
    <location>
        <begin position="110"/>
        <end position="244"/>
    </location>
</feature>
<sequence>MKEPRNSQKGDLARLLRFLGNASGTHRSADRPDRVLVEVGSRSQIFSRALIDLAMTDGLVRSDETGLVATAEARTFLRRWMATREEAFLDQHRQSEQRTLSDDGESLHVTVNLAESPLAQLARLKNKAGTPWFDPDAIRAGERLARDFQFAGLQPKMTMTYAPRLAGRPPAGQRMASPLSDDIVAARIRVNGAVEAMGPDLAGVALDICCFEKGLETVERERQWPARSAKLMLRTALMQLHRHYCPPAKPARRSHTWGGEGYRPDLGNR</sequence>
<evidence type="ECO:0000313" key="4">
    <source>
        <dbReference type="Proteomes" id="UP001174932"/>
    </source>
</evidence>
<reference evidence="3" key="2">
    <citation type="submission" date="2023-07" db="EMBL/GenBank/DDBJ databases">
        <authorList>
            <person name="Shen H."/>
        </authorList>
    </citation>
    <scope>NUCLEOTIDE SEQUENCE</scope>
    <source>
        <strain evidence="3">TNR-22</strain>
    </source>
</reference>
<gene>
    <name evidence="3" type="ORF">Q4481_02050</name>
</gene>
<dbReference type="Proteomes" id="UP001174932">
    <property type="component" value="Unassembled WGS sequence"/>
</dbReference>
<evidence type="ECO:0000313" key="3">
    <source>
        <dbReference type="EMBL" id="MDO6962719.1"/>
    </source>
</evidence>